<dbReference type="Proteomes" id="UP000323506">
    <property type="component" value="Chromosome A06"/>
</dbReference>
<protein>
    <recommendedName>
        <fullName evidence="3">DUF4371 domain-containing protein</fullName>
    </recommendedName>
</protein>
<evidence type="ECO:0000313" key="1">
    <source>
        <dbReference type="EMBL" id="TYH12874.1"/>
    </source>
</evidence>
<gene>
    <name evidence="1" type="ORF">ES288_A06G100600v1</name>
</gene>
<dbReference type="PANTHER" id="PTHR45749">
    <property type="match status" value="1"/>
</dbReference>
<dbReference type="EMBL" id="CM017693">
    <property type="protein sequence ID" value="TYH12874.1"/>
    <property type="molecule type" value="Genomic_DNA"/>
</dbReference>
<sequence>MILDFPLDNNNTRYFSYAYFSRKLSNCEISDRKWLVYSKHVDKVFCFCYDLFKSISYKSLLANEVRLDKNETIDKSLQEQIMKEKERWRLKFDVIMQDHVRRIQNREIHYHYLGHKIQNESIFLLAGSVKISIIKTIKEAKYFSIILYCTPDIGQLRTNYSKSMMCEYFLKVDDTSGLGFFNKLQDFLKSLDLNVDDVRSQIKSAKAIRFQTPQIRLVLSKLYESCDDAKLKSETESLVNALVSFEFLLSMAIWYEILFAINMVCNKLQSKFMCIDITIKQLEKDKAIQSADELFRVDYFLVIIDMEITSLKSIFVQLKTFESIFGFLFDSNKLKSLDEKELRECCATFHFTFSHERFFLENIDVNVIVIDVASRNAHRTHFL</sequence>
<name>A0A5D2G3U9_GOSDA</name>
<evidence type="ECO:0008006" key="3">
    <source>
        <dbReference type="Google" id="ProtNLM"/>
    </source>
</evidence>
<dbReference type="PANTHER" id="PTHR45749:SF35">
    <property type="entry name" value="AC-LIKE TRANSPOSASE-RELATED"/>
    <property type="match status" value="1"/>
</dbReference>
<reference evidence="1 2" key="1">
    <citation type="submission" date="2019-06" db="EMBL/GenBank/DDBJ databases">
        <title>WGS assembly of Gossypium darwinii.</title>
        <authorList>
            <person name="Chen Z.J."/>
            <person name="Sreedasyam A."/>
            <person name="Ando A."/>
            <person name="Song Q."/>
            <person name="De L."/>
            <person name="Hulse-Kemp A."/>
            <person name="Ding M."/>
            <person name="Ye W."/>
            <person name="Kirkbride R."/>
            <person name="Jenkins J."/>
            <person name="Plott C."/>
            <person name="Lovell J."/>
            <person name="Lin Y.-M."/>
            <person name="Vaughn R."/>
            <person name="Liu B."/>
            <person name="Li W."/>
            <person name="Simpson S."/>
            <person name="Scheffler B."/>
            <person name="Saski C."/>
            <person name="Grover C."/>
            <person name="Hu G."/>
            <person name="Conover J."/>
            <person name="Carlson J."/>
            <person name="Shu S."/>
            <person name="Boston L."/>
            <person name="Williams M."/>
            <person name="Peterson D."/>
            <person name="Mcgee K."/>
            <person name="Jones D."/>
            <person name="Wendel J."/>
            <person name="Stelly D."/>
            <person name="Grimwood J."/>
            <person name="Schmutz J."/>
        </authorList>
    </citation>
    <scope>NUCLEOTIDE SEQUENCE [LARGE SCALE GENOMIC DNA]</scope>
    <source>
        <strain evidence="1">1808015.09</strain>
    </source>
</reference>
<keyword evidence="2" id="KW-1185">Reference proteome</keyword>
<organism evidence="1 2">
    <name type="scientific">Gossypium darwinii</name>
    <name type="common">Darwin's cotton</name>
    <name type="synonym">Gossypium barbadense var. darwinii</name>
    <dbReference type="NCBI Taxonomy" id="34276"/>
    <lineage>
        <taxon>Eukaryota</taxon>
        <taxon>Viridiplantae</taxon>
        <taxon>Streptophyta</taxon>
        <taxon>Embryophyta</taxon>
        <taxon>Tracheophyta</taxon>
        <taxon>Spermatophyta</taxon>
        <taxon>Magnoliopsida</taxon>
        <taxon>eudicotyledons</taxon>
        <taxon>Gunneridae</taxon>
        <taxon>Pentapetalae</taxon>
        <taxon>rosids</taxon>
        <taxon>malvids</taxon>
        <taxon>Malvales</taxon>
        <taxon>Malvaceae</taxon>
        <taxon>Malvoideae</taxon>
        <taxon>Gossypium</taxon>
    </lineage>
</organism>
<proteinExistence type="predicted"/>
<accession>A0A5D2G3U9</accession>
<evidence type="ECO:0000313" key="2">
    <source>
        <dbReference type="Proteomes" id="UP000323506"/>
    </source>
</evidence>
<dbReference type="AlphaFoldDB" id="A0A5D2G3U9"/>